<dbReference type="Pfam" id="PF20437">
    <property type="entry name" value="LonC_helical"/>
    <property type="match status" value="1"/>
</dbReference>
<keyword evidence="2" id="KW-0720">Serine protease</keyword>
<comment type="catalytic activity">
    <reaction evidence="2">
        <text>Hydrolysis of proteins in presence of ATP.</text>
        <dbReference type="EC" id="3.4.21.53"/>
    </reaction>
</comment>
<feature type="active site" evidence="2">
    <location>
        <position position="659"/>
    </location>
</feature>
<proteinExistence type="inferred from homology"/>
<dbReference type="EMBL" id="BMXR01000005">
    <property type="protein sequence ID" value="GGX54225.1"/>
    <property type="molecule type" value="Genomic_DNA"/>
</dbReference>
<feature type="domain" description="Lon proteolytic" evidence="3">
    <location>
        <begin position="569"/>
        <end position="764"/>
    </location>
</feature>
<dbReference type="Gene3D" id="3.40.50.300">
    <property type="entry name" value="P-loop containing nucleotide triphosphate hydrolases"/>
    <property type="match status" value="2"/>
</dbReference>
<dbReference type="GO" id="GO:0030163">
    <property type="term" value="P:protein catabolic process"/>
    <property type="evidence" value="ECO:0007669"/>
    <property type="project" value="InterPro"/>
</dbReference>
<evidence type="ECO:0000256" key="1">
    <source>
        <dbReference type="ARBA" id="ARBA00022670"/>
    </source>
</evidence>
<keyword evidence="1 2" id="KW-0645">Protease</keyword>
<dbReference type="SUPFAM" id="SSF54211">
    <property type="entry name" value="Ribosomal protein S5 domain 2-like"/>
    <property type="match status" value="1"/>
</dbReference>
<dbReference type="GO" id="GO:0005524">
    <property type="term" value="F:ATP binding"/>
    <property type="evidence" value="ECO:0007669"/>
    <property type="project" value="InterPro"/>
</dbReference>
<name>A0A918N9N1_9GAMM</name>
<dbReference type="InterPro" id="IPR027065">
    <property type="entry name" value="Lon_Prtase"/>
</dbReference>
<sequence>MPQTTTKTAPNALSAQQLKAQVDLSHLNIETTADLEGSSGFLGQPRAKNSLEFGIAMRGSGYNLYVMGESGTGRQSLVSKYVKELAETQSSPSEWAYINNFENPREPMTLELPASRGEELLKAINTFIEDLMDTFPAAFENPTYQRKRTAIDRTFNQKYDAAMAVVERFANQHDIAVVSDGNTVMLLPVIEGKALDETEFAQLPEDLRGEFQRRISEIEEYLNEQLLELPTWKRNSSEQLRQLNTETVQQAIKPLLKELEVKYQSQLSVLRYLRAVKNHLPEMILELYADEMGLEVRSDQERKQALQTYLRPNLLTQHEINTGAPVVYEMLPTYQNLFGRIEYSTQQGTPVTNYQLIRPGSLLRANGGYLILDAEKLLIEPFAWDALKLALKTKQLKMESPFLDVSLMHSITLSPQSIPLNVKIILLGSRDIYYQLQEWDPEFNELFRVPVDFDNFIPRNQDTVDNLILRIKAYGEDKGLRPLTRAALARLIEYSLREAEHQSRLSAQVIKVFKVFAEADFLCRHDETKFIDQNHIERALDAAEYRNSRIADQILSEIQEGTVLIDTEGDRVGCVNGLTVMEIGESRFGSPARITATVHVGAKGVVDIEREVELGQAIHSKGVMILSGFLGHEFGRRFPLTLSAHIAMEQSYGHIDGDSATVAEYCALLSAIAQVPVHQGFAVTGSMNQLGEVQAVGGVNEKIEGFFKLCEQRGLTGRQGVIIPADNAKHLMLKQAVIEAVNDGRFHIHAVRHVYDVLSLLTGMTPGGMDAKGLFGNDTLNGKAQAELKQLFEHYQDSDEDD</sequence>
<dbReference type="GO" id="GO:0004252">
    <property type="term" value="F:serine-type endopeptidase activity"/>
    <property type="evidence" value="ECO:0007669"/>
    <property type="project" value="UniProtKB-UniRule"/>
</dbReference>
<organism evidence="4 5">
    <name type="scientific">Saccharospirillum salsuginis</name>
    <dbReference type="NCBI Taxonomy" id="418750"/>
    <lineage>
        <taxon>Bacteria</taxon>
        <taxon>Pseudomonadati</taxon>
        <taxon>Pseudomonadota</taxon>
        <taxon>Gammaproteobacteria</taxon>
        <taxon>Oceanospirillales</taxon>
        <taxon>Saccharospirillaceae</taxon>
        <taxon>Saccharospirillum</taxon>
    </lineage>
</organism>
<comment type="caution">
    <text evidence="4">The sequence shown here is derived from an EMBL/GenBank/DDBJ whole genome shotgun (WGS) entry which is preliminary data.</text>
</comment>
<dbReference type="GO" id="GO:0006508">
    <property type="term" value="P:proteolysis"/>
    <property type="evidence" value="ECO:0007669"/>
    <property type="project" value="UniProtKB-KW"/>
</dbReference>
<keyword evidence="2" id="KW-0378">Hydrolase</keyword>
<dbReference type="Pfam" id="PF13654">
    <property type="entry name" value="AAA_32"/>
    <property type="match status" value="1"/>
</dbReference>
<evidence type="ECO:0000313" key="5">
    <source>
        <dbReference type="Proteomes" id="UP000626148"/>
    </source>
</evidence>
<dbReference type="PROSITE" id="PS51786">
    <property type="entry name" value="LON_PROTEOLYTIC"/>
    <property type="match status" value="1"/>
</dbReference>
<protein>
    <recommendedName>
        <fullName evidence="2">endopeptidase La</fullName>
        <ecNumber evidence="2">3.4.21.53</ecNumber>
    </recommendedName>
</protein>
<keyword evidence="5" id="KW-1185">Reference proteome</keyword>
<dbReference type="PANTHER" id="PTHR10046">
    <property type="entry name" value="ATP DEPENDENT LON PROTEASE FAMILY MEMBER"/>
    <property type="match status" value="1"/>
</dbReference>
<dbReference type="InterPro" id="IPR046844">
    <property type="entry name" value="Lon-like_helical"/>
</dbReference>
<gene>
    <name evidence="4" type="ORF">GCM10007392_21940</name>
</gene>
<dbReference type="InterPro" id="IPR014721">
    <property type="entry name" value="Ribsml_uS5_D2-typ_fold_subgr"/>
</dbReference>
<dbReference type="Gene3D" id="3.30.230.10">
    <property type="match status" value="1"/>
</dbReference>
<dbReference type="SUPFAM" id="SSF52540">
    <property type="entry name" value="P-loop containing nucleoside triphosphate hydrolases"/>
    <property type="match status" value="1"/>
</dbReference>
<dbReference type="AlphaFoldDB" id="A0A918N9N1"/>
<dbReference type="EC" id="3.4.21.53" evidence="2"/>
<accession>A0A918N9N1</accession>
<dbReference type="InterPro" id="IPR008269">
    <property type="entry name" value="Lon_proteolytic"/>
</dbReference>
<evidence type="ECO:0000256" key="2">
    <source>
        <dbReference type="PROSITE-ProRule" id="PRU01122"/>
    </source>
</evidence>
<dbReference type="Pfam" id="PF05362">
    <property type="entry name" value="Lon_C"/>
    <property type="match status" value="1"/>
</dbReference>
<reference evidence="4" key="2">
    <citation type="submission" date="2020-09" db="EMBL/GenBank/DDBJ databases">
        <authorList>
            <person name="Sun Q."/>
            <person name="Kim S."/>
        </authorList>
    </citation>
    <scope>NUCLEOTIDE SEQUENCE</scope>
    <source>
        <strain evidence="4">KCTC 22169</strain>
    </source>
</reference>
<comment type="similarity">
    <text evidence="2">Belongs to the peptidase S16 family.</text>
</comment>
<dbReference type="Pfam" id="PF20436">
    <property type="entry name" value="LonB_AAA-LID"/>
    <property type="match status" value="1"/>
</dbReference>
<feature type="active site" evidence="2">
    <location>
        <position position="702"/>
    </location>
</feature>
<evidence type="ECO:0000259" key="3">
    <source>
        <dbReference type="PROSITE" id="PS51786"/>
    </source>
</evidence>
<dbReference type="Proteomes" id="UP000626148">
    <property type="component" value="Unassembled WGS sequence"/>
</dbReference>
<dbReference type="InterPro" id="IPR027417">
    <property type="entry name" value="P-loop_NTPase"/>
</dbReference>
<dbReference type="InterPro" id="IPR020568">
    <property type="entry name" value="Ribosomal_Su5_D2-typ_SF"/>
</dbReference>
<dbReference type="GO" id="GO:0004176">
    <property type="term" value="F:ATP-dependent peptidase activity"/>
    <property type="evidence" value="ECO:0007669"/>
    <property type="project" value="UniProtKB-UniRule"/>
</dbReference>
<evidence type="ECO:0000313" key="4">
    <source>
        <dbReference type="EMBL" id="GGX54225.1"/>
    </source>
</evidence>
<dbReference type="Gene3D" id="1.10.8.60">
    <property type="match status" value="1"/>
</dbReference>
<dbReference type="InterPro" id="IPR041699">
    <property type="entry name" value="AAA_32"/>
</dbReference>
<dbReference type="InterPro" id="IPR046843">
    <property type="entry name" value="LonB_AAA-LID"/>
</dbReference>
<dbReference type="RefSeq" id="WP_189608591.1">
    <property type="nucleotide sequence ID" value="NZ_BMXR01000005.1"/>
</dbReference>
<reference evidence="4" key="1">
    <citation type="journal article" date="2014" name="Int. J. Syst. Evol. Microbiol.">
        <title>Complete genome sequence of Corynebacterium casei LMG S-19264T (=DSM 44701T), isolated from a smear-ripened cheese.</title>
        <authorList>
            <consortium name="US DOE Joint Genome Institute (JGI-PGF)"/>
            <person name="Walter F."/>
            <person name="Albersmeier A."/>
            <person name="Kalinowski J."/>
            <person name="Ruckert C."/>
        </authorList>
    </citation>
    <scope>NUCLEOTIDE SEQUENCE</scope>
    <source>
        <strain evidence="4">KCTC 22169</strain>
    </source>
</reference>
<dbReference type="PRINTS" id="PR00830">
    <property type="entry name" value="ENDOLAPTASE"/>
</dbReference>